<evidence type="ECO:0008006" key="4">
    <source>
        <dbReference type="Google" id="ProtNLM"/>
    </source>
</evidence>
<reference evidence="2" key="1">
    <citation type="submission" date="2023-07" db="EMBL/GenBank/DDBJ databases">
        <title>Genomic Encyclopedia of Type Strains, Phase IV (KMG-IV): sequencing the most valuable type-strain genomes for metagenomic binning, comparative biology and taxonomic classification.</title>
        <authorList>
            <person name="Goeker M."/>
        </authorList>
    </citation>
    <scope>NUCLEOTIDE SEQUENCE</scope>
    <source>
        <strain evidence="2">DSM 26174</strain>
    </source>
</reference>
<dbReference type="Proteomes" id="UP001185092">
    <property type="component" value="Unassembled WGS sequence"/>
</dbReference>
<sequence>MKRFYVNLCLLAVATLSLFSCNKDEDELNQGEASSLSTCIPVSVSSSDGSVVDYIYEDGKLQQTSNSIPGNYPALVKFIYDGDRLVEKKIFSGVVLTSREAFIYSNDVHTKTEYYYYVPKSALEEPSEDDQTVSRLKAFSQSRTSEDDEIVEVLVYVENLDRDSDGNVIKITSINNFTEELLQTVNYEYDESMNVKKETLEDATGKLVVEYSFDDKFHPDVNLSFTAFIGVLNKNNIISSKRTVTNKADGQTSSNNFEYNITYNENDFPEKIQNIVIIESAGESVKVPDLTSDYAYNCNK</sequence>
<dbReference type="PROSITE" id="PS51257">
    <property type="entry name" value="PROKAR_LIPOPROTEIN"/>
    <property type="match status" value="1"/>
</dbReference>
<proteinExistence type="predicted"/>
<name>A0AAE3XMP9_9BACT</name>
<organism evidence="2 3">
    <name type="scientific">Aureibacter tunicatorum</name>
    <dbReference type="NCBI Taxonomy" id="866807"/>
    <lineage>
        <taxon>Bacteria</taxon>
        <taxon>Pseudomonadati</taxon>
        <taxon>Bacteroidota</taxon>
        <taxon>Cytophagia</taxon>
        <taxon>Cytophagales</taxon>
        <taxon>Persicobacteraceae</taxon>
        <taxon>Aureibacter</taxon>
    </lineage>
</organism>
<protein>
    <recommendedName>
        <fullName evidence="4">Lipoprotein</fullName>
    </recommendedName>
</protein>
<evidence type="ECO:0000313" key="3">
    <source>
        <dbReference type="Proteomes" id="UP001185092"/>
    </source>
</evidence>
<accession>A0AAE3XMP9</accession>
<keyword evidence="1" id="KW-0732">Signal</keyword>
<dbReference type="AlphaFoldDB" id="A0AAE3XMP9"/>
<feature type="signal peptide" evidence="1">
    <location>
        <begin position="1"/>
        <end position="22"/>
    </location>
</feature>
<dbReference type="EMBL" id="JAVDQD010000002">
    <property type="protein sequence ID" value="MDR6239418.1"/>
    <property type="molecule type" value="Genomic_DNA"/>
</dbReference>
<evidence type="ECO:0000313" key="2">
    <source>
        <dbReference type="EMBL" id="MDR6239418.1"/>
    </source>
</evidence>
<evidence type="ECO:0000256" key="1">
    <source>
        <dbReference type="SAM" id="SignalP"/>
    </source>
</evidence>
<dbReference type="RefSeq" id="WP_309939084.1">
    <property type="nucleotide sequence ID" value="NZ_AP025305.1"/>
</dbReference>
<comment type="caution">
    <text evidence="2">The sequence shown here is derived from an EMBL/GenBank/DDBJ whole genome shotgun (WGS) entry which is preliminary data.</text>
</comment>
<gene>
    <name evidence="2" type="ORF">HNQ88_002455</name>
</gene>
<feature type="chain" id="PRO_5042008187" description="Lipoprotein" evidence="1">
    <location>
        <begin position="23"/>
        <end position="300"/>
    </location>
</feature>
<keyword evidence="3" id="KW-1185">Reference proteome</keyword>